<evidence type="ECO:0000256" key="1">
    <source>
        <dbReference type="SAM" id="MobiDB-lite"/>
    </source>
</evidence>
<keyword evidence="3" id="KW-1185">Reference proteome</keyword>
<protein>
    <recommendedName>
        <fullName evidence="4">Secreted protein</fullName>
    </recommendedName>
</protein>
<evidence type="ECO:0000313" key="3">
    <source>
        <dbReference type="Proteomes" id="UP001523216"/>
    </source>
</evidence>
<dbReference type="Proteomes" id="UP001523216">
    <property type="component" value="Unassembled WGS sequence"/>
</dbReference>
<reference evidence="2 3" key="1">
    <citation type="submission" date="2022-06" db="EMBL/GenBank/DDBJ databases">
        <title>Actinoplanes abujensis sp. nov., isolated from Nigerian arid soil.</title>
        <authorList>
            <person name="Ding P."/>
        </authorList>
    </citation>
    <scope>NUCLEOTIDE SEQUENCE [LARGE SCALE GENOMIC DNA]</scope>
    <source>
        <strain evidence="3">TRM88002</strain>
    </source>
</reference>
<accession>A0ABT0Y7V8</accession>
<dbReference type="EMBL" id="JAMQOL010000046">
    <property type="protein sequence ID" value="MCM4082124.1"/>
    <property type="molecule type" value="Genomic_DNA"/>
</dbReference>
<feature type="region of interest" description="Disordered" evidence="1">
    <location>
        <begin position="34"/>
        <end position="63"/>
    </location>
</feature>
<dbReference type="RefSeq" id="WP_251801840.1">
    <property type="nucleotide sequence ID" value="NZ_JAMQOL010000046.1"/>
</dbReference>
<name>A0ABT0Y7V8_9ACTN</name>
<evidence type="ECO:0000313" key="2">
    <source>
        <dbReference type="EMBL" id="MCM4082124.1"/>
    </source>
</evidence>
<gene>
    <name evidence="2" type="ORF">LXN57_31615</name>
</gene>
<comment type="caution">
    <text evidence="2">The sequence shown here is derived from an EMBL/GenBank/DDBJ whole genome shotgun (WGS) entry which is preliminary data.</text>
</comment>
<dbReference type="PROSITE" id="PS51257">
    <property type="entry name" value="PROKAR_LIPOPROTEIN"/>
    <property type="match status" value="1"/>
</dbReference>
<organism evidence="2 3">
    <name type="scientific">Paractinoplanes hotanensis</name>
    <dbReference type="NCBI Taxonomy" id="2906497"/>
    <lineage>
        <taxon>Bacteria</taxon>
        <taxon>Bacillati</taxon>
        <taxon>Actinomycetota</taxon>
        <taxon>Actinomycetes</taxon>
        <taxon>Micromonosporales</taxon>
        <taxon>Micromonosporaceae</taxon>
        <taxon>Paractinoplanes</taxon>
    </lineage>
</organism>
<sequence length="190" mass="20102">MRGHLLLTSASMTAIALVALSGCGGEPAEKQGAKVATLASAAPSAEGKAPAKPQRPRERLDTTPEEYEAMLVPYNKCMKEHGGIVKGNPGAGGAPRPATKAEMDKTEDANRICEPQFLPLPPWEKDPANPEARDFARDVVACLKEKGVKYVAVSDDGISIALGGDQNDSRSIRLGLELAPECERQVAAKK</sequence>
<evidence type="ECO:0008006" key="4">
    <source>
        <dbReference type="Google" id="ProtNLM"/>
    </source>
</evidence>
<proteinExistence type="predicted"/>